<dbReference type="PANTHER" id="PTHR47642:SF5">
    <property type="entry name" value="ATP-DEPENDENT DNA HELICASE"/>
    <property type="match status" value="1"/>
</dbReference>
<dbReference type="InterPro" id="IPR051055">
    <property type="entry name" value="PIF1_helicase"/>
</dbReference>
<organism evidence="1 2">
    <name type="scientific">Holothuria leucospilota</name>
    <name type="common">Black long sea cucumber</name>
    <name type="synonym">Mertensiothuria leucospilota</name>
    <dbReference type="NCBI Taxonomy" id="206669"/>
    <lineage>
        <taxon>Eukaryota</taxon>
        <taxon>Metazoa</taxon>
        <taxon>Echinodermata</taxon>
        <taxon>Eleutherozoa</taxon>
        <taxon>Echinozoa</taxon>
        <taxon>Holothuroidea</taxon>
        <taxon>Aspidochirotacea</taxon>
        <taxon>Aspidochirotida</taxon>
        <taxon>Holothuriidae</taxon>
        <taxon>Holothuria</taxon>
    </lineage>
</organism>
<dbReference type="EMBL" id="JAIZAY010000005">
    <property type="protein sequence ID" value="KAJ8042542.1"/>
    <property type="molecule type" value="Genomic_DNA"/>
</dbReference>
<dbReference type="PANTHER" id="PTHR47642">
    <property type="entry name" value="ATP-DEPENDENT DNA HELICASE"/>
    <property type="match status" value="1"/>
</dbReference>
<sequence>MGELRKLGSVYLNNREVSVMESVYRISGMHMKQCSRQVIFIPIDPDNHRLSLPLSQLQKREEDSEEVWLPNLIDKYLQRPLNDTFN</sequence>
<proteinExistence type="predicted"/>
<dbReference type="OrthoDB" id="416437at2759"/>
<keyword evidence="2" id="KW-1185">Reference proteome</keyword>
<reference evidence="1" key="1">
    <citation type="submission" date="2021-10" db="EMBL/GenBank/DDBJ databases">
        <title>Tropical sea cucumber genome reveals ecological adaptation and Cuvierian tubules defense mechanism.</title>
        <authorList>
            <person name="Chen T."/>
        </authorList>
    </citation>
    <scope>NUCLEOTIDE SEQUENCE</scope>
    <source>
        <strain evidence="1">Nanhai2018</strain>
        <tissue evidence="1">Muscle</tissue>
    </source>
</reference>
<evidence type="ECO:0000313" key="1">
    <source>
        <dbReference type="EMBL" id="KAJ8042542.1"/>
    </source>
</evidence>
<protein>
    <submittedName>
        <fullName evidence="1">Uncharacterized protein</fullName>
    </submittedName>
</protein>
<evidence type="ECO:0000313" key="2">
    <source>
        <dbReference type="Proteomes" id="UP001152320"/>
    </source>
</evidence>
<dbReference type="Proteomes" id="UP001152320">
    <property type="component" value="Chromosome 5"/>
</dbReference>
<comment type="caution">
    <text evidence="1">The sequence shown here is derived from an EMBL/GenBank/DDBJ whole genome shotgun (WGS) entry which is preliminary data.</text>
</comment>
<name>A0A9Q1CC35_HOLLE</name>
<gene>
    <name evidence="1" type="ORF">HOLleu_13624</name>
</gene>
<dbReference type="AlphaFoldDB" id="A0A9Q1CC35"/>
<accession>A0A9Q1CC35</accession>